<evidence type="ECO:0000313" key="2">
    <source>
        <dbReference type="EMBL" id="MDT7830569.1"/>
    </source>
</evidence>
<accession>A0ABU3LA32</accession>
<evidence type="ECO:0000259" key="1">
    <source>
        <dbReference type="Pfam" id="PF01494"/>
    </source>
</evidence>
<dbReference type="InterPro" id="IPR036188">
    <property type="entry name" value="FAD/NAD-bd_sf"/>
</dbReference>
<dbReference type="EMBL" id="JAVTTP010000002">
    <property type="protein sequence ID" value="MDT7830569.1"/>
    <property type="molecule type" value="Genomic_DNA"/>
</dbReference>
<dbReference type="Gene3D" id="3.50.50.60">
    <property type="entry name" value="FAD/NAD(P)-binding domain"/>
    <property type="match status" value="1"/>
</dbReference>
<sequence length="374" mass="41746">MQHREIIVVGGGLAGLTAAIDLSRRGHQVTIFERYGYPHHKVCGEYVSNEIVPYLHELGISLENASAVEIKRLQLSTVGGKGLEARLPLGGKGISRYAFDELLYRRAVKLGAQFLFKSVASISYVDTVFEVVTESGETYTSDIAIGAYGKRAALDKVLNRDFIEKKSSWLAVKSHYSYEDFPDDVVALHNFKGGYAGLSRTESGAVNFCYLASYSSFRQEKSIESFNVKVVSQNPFLGKFLQHATPLFDAPLTIAQISFHPKQAVERHILMCGDTAGLIHPLCGNGMAMAIHSAKIAAELIDGYLRDKRRNRSYLEKEYQAQWNKYFQRRLWTGRRLQSLLLNPQLSAIALSWMVKSPRLLQKLIAGTHGKPIS</sequence>
<feature type="domain" description="FAD-binding" evidence="1">
    <location>
        <begin position="5"/>
        <end position="303"/>
    </location>
</feature>
<dbReference type="GO" id="GO:0016491">
    <property type="term" value="F:oxidoreductase activity"/>
    <property type="evidence" value="ECO:0007669"/>
    <property type="project" value="UniProtKB-KW"/>
</dbReference>
<organism evidence="2 3">
    <name type="scientific">Pricia mediterranea</name>
    <dbReference type="NCBI Taxonomy" id="3076079"/>
    <lineage>
        <taxon>Bacteria</taxon>
        <taxon>Pseudomonadati</taxon>
        <taxon>Bacteroidota</taxon>
        <taxon>Flavobacteriia</taxon>
        <taxon>Flavobacteriales</taxon>
        <taxon>Flavobacteriaceae</taxon>
        <taxon>Pricia</taxon>
    </lineage>
</organism>
<dbReference type="Pfam" id="PF01494">
    <property type="entry name" value="FAD_binding_3"/>
    <property type="match status" value="1"/>
</dbReference>
<dbReference type="RefSeq" id="WP_314017007.1">
    <property type="nucleotide sequence ID" value="NZ_JAVTTP010000002.1"/>
</dbReference>
<evidence type="ECO:0000313" key="3">
    <source>
        <dbReference type="Proteomes" id="UP001250656"/>
    </source>
</evidence>
<protein>
    <submittedName>
        <fullName evidence="2">NAD(P)/FAD-dependent oxidoreductase</fullName>
        <ecNumber evidence="2">1.-.-.-</ecNumber>
    </submittedName>
</protein>
<dbReference type="SUPFAM" id="SSF51905">
    <property type="entry name" value="FAD/NAD(P)-binding domain"/>
    <property type="match status" value="1"/>
</dbReference>
<dbReference type="Proteomes" id="UP001250656">
    <property type="component" value="Unassembled WGS sequence"/>
</dbReference>
<dbReference type="PANTHER" id="PTHR42685:SF22">
    <property type="entry name" value="CONDITIONED MEDIUM FACTOR RECEPTOR 1"/>
    <property type="match status" value="1"/>
</dbReference>
<name>A0ABU3LA32_9FLAO</name>
<dbReference type="PRINTS" id="PR00420">
    <property type="entry name" value="RNGMNOXGNASE"/>
</dbReference>
<dbReference type="InterPro" id="IPR002938">
    <property type="entry name" value="FAD-bd"/>
</dbReference>
<keyword evidence="3" id="KW-1185">Reference proteome</keyword>
<gene>
    <name evidence="2" type="ORF">RQM65_18010</name>
</gene>
<dbReference type="EC" id="1.-.-.-" evidence="2"/>
<keyword evidence="2" id="KW-0560">Oxidoreductase</keyword>
<dbReference type="PANTHER" id="PTHR42685">
    <property type="entry name" value="GERANYLGERANYL DIPHOSPHATE REDUCTASE"/>
    <property type="match status" value="1"/>
</dbReference>
<comment type="caution">
    <text evidence="2">The sequence shown here is derived from an EMBL/GenBank/DDBJ whole genome shotgun (WGS) entry which is preliminary data.</text>
</comment>
<reference evidence="2 3" key="1">
    <citation type="submission" date="2023-09" db="EMBL/GenBank/DDBJ databases">
        <title>Novel taxa isolated from Blanes Bay.</title>
        <authorList>
            <person name="Rey-Velasco X."/>
            <person name="Lucena T."/>
        </authorList>
    </citation>
    <scope>NUCLEOTIDE SEQUENCE [LARGE SCALE GENOMIC DNA]</scope>
    <source>
        <strain evidence="2 3">S334</strain>
    </source>
</reference>
<dbReference type="InterPro" id="IPR050407">
    <property type="entry name" value="Geranylgeranyl_reductase"/>
</dbReference>
<proteinExistence type="predicted"/>